<accession>A0A078A7H1</accession>
<feature type="repeat" description="RCC1" evidence="3">
    <location>
        <begin position="558"/>
        <end position="632"/>
    </location>
</feature>
<dbReference type="InterPro" id="IPR058923">
    <property type="entry name" value="RCC1-like_dom"/>
</dbReference>
<dbReference type="Pfam" id="PF25390">
    <property type="entry name" value="WD40_RLD"/>
    <property type="match status" value="1"/>
</dbReference>
<evidence type="ECO:0000259" key="5">
    <source>
        <dbReference type="Pfam" id="PF25390"/>
    </source>
</evidence>
<dbReference type="PANTHER" id="PTHR45982:SF1">
    <property type="entry name" value="REGULATOR OF CHROMOSOME CONDENSATION"/>
    <property type="match status" value="1"/>
</dbReference>
<evidence type="ECO:0000256" key="4">
    <source>
        <dbReference type="SAM" id="MobiDB-lite"/>
    </source>
</evidence>
<name>A0A078A7H1_STYLE</name>
<dbReference type="SUPFAM" id="SSF50985">
    <property type="entry name" value="RCC1/BLIP-II"/>
    <property type="match status" value="2"/>
</dbReference>
<feature type="repeat" description="RCC1" evidence="3">
    <location>
        <begin position="505"/>
        <end position="557"/>
    </location>
</feature>
<dbReference type="EMBL" id="CCKQ01006854">
    <property type="protein sequence ID" value="CDW78194.1"/>
    <property type="molecule type" value="Genomic_DNA"/>
</dbReference>
<dbReference type="Proteomes" id="UP000039865">
    <property type="component" value="Unassembled WGS sequence"/>
</dbReference>
<dbReference type="OMA" id="FINIFKH"/>
<feature type="region of interest" description="Disordered" evidence="4">
    <location>
        <begin position="571"/>
        <end position="591"/>
    </location>
</feature>
<feature type="repeat" description="RCC1" evidence="3">
    <location>
        <begin position="279"/>
        <end position="333"/>
    </location>
</feature>
<feature type="repeat" description="RCC1" evidence="3">
    <location>
        <begin position="386"/>
        <end position="437"/>
    </location>
</feature>
<sequence length="1913" mass="219782">MCGVTTKINSQQLLLRTRPSQIRLKYKTQEYKAKSVVCGPNFTFVLASNKQKQQINLDEDEQEILNPLKEILKRKGTLAGFFGLIGKKRSKYSSKQQDIDPHGKGQMHSFLNQESESEQEQDEDEVLKTEEAEVLHVSRNQFIDSIERAQFTQKKNRIHFLADRLIEERKDIGENILLGDIEDYALGFRQGATKVFAFGQGHKRIFAFQKKLDDMQSEDGHSDVDQDDDNYRQKHLQKQYLNEVIIIARPTAIKFPKHSRPIVQIACGSAHILAITENLELYSWGFGQYGALGFGTRDDVIEPRLLVIEKNDQIYSIVGVACGKYHSLCVTDKKKVLSWGMGQGGRLGQGDEEDILIPKDIHELSKKKIIYVSAGESHSAAITEKLQLYTWGNGTYGRLGHGLDINEKKPKLVEDLDQSEVIHVSCGAFHTLVVTGQGFVYAFGQNKYGKLGINRKQREGIFARPDRISFYKFSTEQQDMLVQDKNEALLISAGYNHSICLSRSGKIYSWGYNGKGILGRQKGFEEHIPLEIGQIPGEILAKLPNCGSLNTVSLTNGGEVYVFGSNAYGQLGKDKEHGQNKKQRRQDQDQNDMQNMNEISEHMALIRFPGESTVRINYIACGGEHIFAISRMNELFGWGKNDEGQIGLGFVSDLLSEPALIKDIAHKNIQMIGCGDNYSAAVFVTGNLEGGKLGLGQAMKKGFILNFTLIQGLAPIKFIACGPNHMLAISEYNPDENEIKDGMCYAWGKNYKGQLGIGSKEDSNVPRKITNAKERFKKVACGYDFSIGLSINNQIYMWGNSKYYCDSKVVKDIEIPQLLQSMDTAQIKDITCSYKYCTALNDKGEIMIWGQFLIDKMKQKAKKGKGQTVSNYTVQKFPMRKFDFLMESLSTGPNHSAAVSVKKSLYSWGHPEGGRLGLSEKEFKNAKLEPILVQNIHDLMQKNRQNLKEGRGGADEDIKTIQFDQNNEMIQEEQKHNMNNMEEKKQQEKYVLKDDYDQRIDSQQNEENKHGEFGQNAEEEEDAIGDIDDIENQIIQEQEVPLEKLNLVSLSRQQSLVESHILLQKILKKERADQLDENYILKYDDELMKEIDMLLTQFKQYKSLEKERQNILTQIESAFLTRINETPFLIQPRQIQDAVEQKIQSFKKQIKQFLTILHIHPCYLIKLYSSQLIQQKEYQRFFKEIYSYQNERVNYLQMAACQGIIEYEIKGCKSLEEVNFLSKDSVVGKIVKLIFKSQETNIDTVCSLACHINILPKRAKDLFSFIEEVIKDLMENEVLYPQSSYFIPKKQHVDDINYKKSLAIQGQEQLQKLESLRFSPEISYLAELISKKLREIPSKGAVDDQINSKILSLIFGMIDKVWKNYEIYLFPYIKTVKGLSIIEDVINKTHFNNLENIFSVFNCFFRNESAFPEFIQSDQWCKDFNLKLIHLQQSTKGIILTRIIDKNPMKQISFKNFENLILHSLESEGHTITIRNKSLGKMINLFKENSNKLSQVQPVTNDPLYQVLDKISDDYKTLIKCKKYEKTNFKLKTRLLIEDDNMIASRCNRCNVILIQKYAPPESVSILEKYNPEDSQSLVVQYCNILKQIQDINKTESITEYIEKIYNHAKRNAAFDLANRMLKFLNQVEQEVQNVLTKNSTNQQIGAQEHSETKIKEQIYLEIQKLAEIKINERRTRKYDLTLIQRRIQNVLKKKIQVKVKQISEKEIMLYKVTLYNIQYGLANHELKHLADAYTLKNMRRTIDFTTSSKMSKNLFKNLRNEQKFGLRAIVKKSAKSLLQNQTIVGLKLASLKPLINNCEFFFIEAEDLSITVKIVYREQKWSMCGPPKILSEAVLLTFSITQKQLLELRKNIKSPENKRLTLANSFEFDSIKLLRIFNEMDRSKSAYLLNSGATPLILQKQIGQQQEDDARV</sequence>
<dbReference type="PROSITE" id="PS00626">
    <property type="entry name" value="RCC1_2"/>
    <property type="match status" value="5"/>
</dbReference>
<keyword evidence="2" id="KW-0677">Repeat</keyword>
<feature type="domain" description="RCC1-like" evidence="5">
    <location>
        <begin position="393"/>
        <end position="770"/>
    </location>
</feature>
<dbReference type="Pfam" id="PF13540">
    <property type="entry name" value="RCC1_2"/>
    <property type="match status" value="1"/>
</dbReference>
<feature type="repeat" description="RCC1" evidence="3">
    <location>
        <begin position="633"/>
        <end position="685"/>
    </location>
</feature>
<gene>
    <name evidence="6" type="primary">Contig15061.g16053</name>
    <name evidence="6" type="ORF">STYLEM_7168</name>
</gene>
<dbReference type="InParanoid" id="A0A078A7H1"/>
<evidence type="ECO:0000313" key="7">
    <source>
        <dbReference type="Proteomes" id="UP000039865"/>
    </source>
</evidence>
<proteinExistence type="predicted"/>
<dbReference type="InterPro" id="IPR051553">
    <property type="entry name" value="Ran_GTPase-activating"/>
</dbReference>
<feature type="repeat" description="RCC1" evidence="3">
    <location>
        <begin position="742"/>
        <end position="792"/>
    </location>
</feature>
<keyword evidence="7" id="KW-1185">Reference proteome</keyword>
<protein>
    <recommendedName>
        <fullName evidence="5">RCC1-like domain-containing protein</fullName>
    </recommendedName>
</protein>
<evidence type="ECO:0000256" key="1">
    <source>
        <dbReference type="ARBA" id="ARBA00022658"/>
    </source>
</evidence>
<evidence type="ECO:0000256" key="3">
    <source>
        <dbReference type="PROSITE-ProRule" id="PRU00235"/>
    </source>
</evidence>
<dbReference type="InterPro" id="IPR011043">
    <property type="entry name" value="Gal_Oxase/kelch_b-propeller"/>
</dbReference>
<feature type="repeat" description="RCC1" evidence="3">
    <location>
        <begin position="438"/>
        <end position="504"/>
    </location>
</feature>
<feature type="repeat" description="RCC1" evidence="3">
    <location>
        <begin position="680"/>
        <end position="732"/>
    </location>
</feature>
<dbReference type="Gene3D" id="2.130.10.30">
    <property type="entry name" value="Regulator of chromosome condensation 1/beta-lactamase-inhibitor protein II"/>
    <property type="match status" value="3"/>
</dbReference>
<dbReference type="InterPro" id="IPR000408">
    <property type="entry name" value="Reg_chr_condens"/>
</dbReference>
<evidence type="ECO:0000313" key="6">
    <source>
        <dbReference type="EMBL" id="CDW78194.1"/>
    </source>
</evidence>
<dbReference type="PANTHER" id="PTHR45982">
    <property type="entry name" value="REGULATOR OF CHROMOSOME CONDENSATION"/>
    <property type="match status" value="1"/>
</dbReference>
<feature type="repeat" description="RCC1" evidence="3">
    <location>
        <begin position="334"/>
        <end position="385"/>
    </location>
</feature>
<dbReference type="OrthoDB" id="289810at2759"/>
<dbReference type="PRINTS" id="PR00633">
    <property type="entry name" value="RCCNDNSATION"/>
</dbReference>
<dbReference type="InterPro" id="IPR009091">
    <property type="entry name" value="RCC1/BLIP-II"/>
</dbReference>
<organism evidence="6 7">
    <name type="scientific">Stylonychia lemnae</name>
    <name type="common">Ciliate</name>
    <dbReference type="NCBI Taxonomy" id="5949"/>
    <lineage>
        <taxon>Eukaryota</taxon>
        <taxon>Sar</taxon>
        <taxon>Alveolata</taxon>
        <taxon>Ciliophora</taxon>
        <taxon>Intramacronucleata</taxon>
        <taxon>Spirotrichea</taxon>
        <taxon>Stichotrichia</taxon>
        <taxon>Sporadotrichida</taxon>
        <taxon>Oxytrichidae</taxon>
        <taxon>Stylonychinae</taxon>
        <taxon>Stylonychia</taxon>
    </lineage>
</organism>
<reference evidence="6 7" key="1">
    <citation type="submission" date="2014-06" db="EMBL/GenBank/DDBJ databases">
        <authorList>
            <person name="Swart Estienne"/>
        </authorList>
    </citation>
    <scope>NUCLEOTIDE SEQUENCE [LARGE SCALE GENOMIC DNA]</scope>
    <source>
        <strain evidence="6 7">130c</strain>
    </source>
</reference>
<keyword evidence="1" id="KW-0344">Guanine-nucleotide releasing factor</keyword>
<dbReference type="PROSITE" id="PS50012">
    <property type="entry name" value="RCC1_3"/>
    <property type="match status" value="9"/>
</dbReference>
<dbReference type="Pfam" id="PF00415">
    <property type="entry name" value="RCC1"/>
    <property type="match status" value="2"/>
</dbReference>
<evidence type="ECO:0000256" key="2">
    <source>
        <dbReference type="ARBA" id="ARBA00022737"/>
    </source>
</evidence>
<dbReference type="SUPFAM" id="SSF50965">
    <property type="entry name" value="Galactose oxidase, central domain"/>
    <property type="match status" value="1"/>
</dbReference>